<dbReference type="Pfam" id="PF00262">
    <property type="entry name" value="Calreticulin"/>
    <property type="match status" value="1"/>
</dbReference>
<dbReference type="SUPFAM" id="SSF49899">
    <property type="entry name" value="Concanavalin A-like lectins/glucanases"/>
    <property type="match status" value="1"/>
</dbReference>
<dbReference type="InterPro" id="IPR009033">
    <property type="entry name" value="Calreticulin/calnexin_P_dom_sf"/>
</dbReference>
<evidence type="ECO:0000256" key="13">
    <source>
        <dbReference type="ARBA" id="ARBA00023180"/>
    </source>
</evidence>
<feature type="non-terminal residue" evidence="19">
    <location>
        <position position="477"/>
    </location>
</feature>
<keyword evidence="5" id="KW-0732">Signal</keyword>
<dbReference type="PANTHER" id="PTHR11073:SF1">
    <property type="entry name" value="CALNEXIN 14D-RELATED"/>
    <property type="match status" value="1"/>
</dbReference>
<keyword evidence="14 17" id="KW-0143">Chaperone</keyword>
<dbReference type="Gene3D" id="2.60.120.200">
    <property type="match status" value="1"/>
</dbReference>
<evidence type="ECO:0000256" key="16">
    <source>
        <dbReference type="PIRSR" id="PIRSR601580-3"/>
    </source>
</evidence>
<comment type="function">
    <text evidence="15">Calcium-binding protein that interacts with newly synthesized monoglucosylated glycoproteins in the endoplasmic reticulum. It may act in assisting protein assembly and/or in the retention within the ER of unassembled protein subunits. It seems to play a major role in the quality control apparatus of the ER by the retention of incorrectly folded proteins.</text>
</comment>
<dbReference type="GO" id="GO:0005789">
    <property type="term" value="C:endoplasmic reticulum membrane"/>
    <property type="evidence" value="ECO:0007669"/>
    <property type="project" value="UniProtKB-SubCell"/>
</dbReference>
<dbReference type="AlphaFoldDB" id="A0A8T0IWN3"/>
<evidence type="ECO:0000256" key="3">
    <source>
        <dbReference type="ARBA" id="ARBA00022692"/>
    </source>
</evidence>
<keyword evidence="9" id="KW-0106">Calcium</keyword>
<evidence type="ECO:0000256" key="15">
    <source>
        <dbReference type="ARBA" id="ARBA00037525"/>
    </source>
</evidence>
<protein>
    <recommendedName>
        <fullName evidence="21">Calreticulin</fullName>
    </recommendedName>
</protein>
<evidence type="ECO:0008006" key="21">
    <source>
        <dbReference type="Google" id="ProtNLM"/>
    </source>
</evidence>
<feature type="compositionally biased region" description="Acidic residues" evidence="18">
    <location>
        <begin position="278"/>
        <end position="289"/>
    </location>
</feature>
<evidence type="ECO:0000256" key="5">
    <source>
        <dbReference type="ARBA" id="ARBA00022729"/>
    </source>
</evidence>
<evidence type="ECO:0000256" key="14">
    <source>
        <dbReference type="ARBA" id="ARBA00023186"/>
    </source>
</evidence>
<feature type="compositionally biased region" description="Basic and acidic residues" evidence="18">
    <location>
        <begin position="255"/>
        <end position="277"/>
    </location>
</feature>
<keyword evidence="10" id="KW-1133">Transmembrane helix</keyword>
<gene>
    <name evidence="19" type="ORF">KC19_2G138900</name>
</gene>
<organism evidence="19 20">
    <name type="scientific">Ceratodon purpureus</name>
    <name type="common">Fire moss</name>
    <name type="synonym">Dicranum purpureum</name>
    <dbReference type="NCBI Taxonomy" id="3225"/>
    <lineage>
        <taxon>Eukaryota</taxon>
        <taxon>Viridiplantae</taxon>
        <taxon>Streptophyta</taxon>
        <taxon>Embryophyta</taxon>
        <taxon>Bryophyta</taxon>
        <taxon>Bryophytina</taxon>
        <taxon>Bryopsida</taxon>
        <taxon>Dicranidae</taxon>
        <taxon>Pseudoditrichales</taxon>
        <taxon>Ditrichaceae</taxon>
        <taxon>Ceratodon</taxon>
    </lineage>
</organism>
<evidence type="ECO:0000256" key="17">
    <source>
        <dbReference type="RuleBase" id="RU362126"/>
    </source>
</evidence>
<evidence type="ECO:0000313" key="20">
    <source>
        <dbReference type="Proteomes" id="UP000822688"/>
    </source>
</evidence>
<feature type="region of interest" description="Disordered" evidence="18">
    <location>
        <begin position="223"/>
        <end position="323"/>
    </location>
</feature>
<reference evidence="19" key="1">
    <citation type="submission" date="2020-06" db="EMBL/GenBank/DDBJ databases">
        <title>WGS assembly of Ceratodon purpureus strain R40.</title>
        <authorList>
            <person name="Carey S.B."/>
            <person name="Jenkins J."/>
            <person name="Shu S."/>
            <person name="Lovell J.T."/>
            <person name="Sreedasyam A."/>
            <person name="Maumus F."/>
            <person name="Tiley G.P."/>
            <person name="Fernandez-Pozo N."/>
            <person name="Barry K."/>
            <person name="Chen C."/>
            <person name="Wang M."/>
            <person name="Lipzen A."/>
            <person name="Daum C."/>
            <person name="Saski C.A."/>
            <person name="Payton A.C."/>
            <person name="Mcbreen J.C."/>
            <person name="Conrad R.E."/>
            <person name="Kollar L.M."/>
            <person name="Olsson S."/>
            <person name="Huttunen S."/>
            <person name="Landis J.B."/>
            <person name="Wickett N.J."/>
            <person name="Johnson M.G."/>
            <person name="Rensing S.A."/>
            <person name="Grimwood J."/>
            <person name="Schmutz J."/>
            <person name="Mcdaniel S.F."/>
        </authorList>
    </citation>
    <scope>NUCLEOTIDE SEQUENCE</scope>
    <source>
        <strain evidence="19">R40</strain>
    </source>
</reference>
<comment type="caution">
    <text evidence="19">The sequence shown here is derived from an EMBL/GenBank/DDBJ whole genome shotgun (WGS) entry which is preliminary data.</text>
</comment>
<evidence type="ECO:0000256" key="7">
    <source>
        <dbReference type="ARBA" id="ARBA00022737"/>
    </source>
</evidence>
<keyword evidence="6" id="KW-0430">Lectin</keyword>
<comment type="similarity">
    <text evidence="2 17">Belongs to the calreticulin family.</text>
</comment>
<evidence type="ECO:0000256" key="10">
    <source>
        <dbReference type="ARBA" id="ARBA00022989"/>
    </source>
</evidence>
<evidence type="ECO:0000256" key="18">
    <source>
        <dbReference type="SAM" id="MobiDB-lite"/>
    </source>
</evidence>
<keyword evidence="4" id="KW-0479">Metal-binding</keyword>
<evidence type="ECO:0000256" key="11">
    <source>
        <dbReference type="ARBA" id="ARBA00023136"/>
    </source>
</evidence>
<evidence type="ECO:0000256" key="1">
    <source>
        <dbReference type="ARBA" id="ARBA00004115"/>
    </source>
</evidence>
<dbReference type="SUPFAM" id="SSF63887">
    <property type="entry name" value="P-domain of calnexin/calreticulin"/>
    <property type="match status" value="1"/>
</dbReference>
<dbReference type="Gene3D" id="2.10.250.10">
    <property type="entry name" value="Calreticulin/calnexin, P domain"/>
    <property type="match status" value="1"/>
</dbReference>
<dbReference type="PANTHER" id="PTHR11073">
    <property type="entry name" value="CALRETICULIN AND CALNEXIN"/>
    <property type="match status" value="1"/>
</dbReference>
<name>A0A8T0IWN3_CERPU</name>
<evidence type="ECO:0000256" key="6">
    <source>
        <dbReference type="ARBA" id="ARBA00022734"/>
    </source>
</evidence>
<keyword evidence="20" id="KW-1185">Reference proteome</keyword>
<keyword evidence="12 16" id="KW-1015">Disulfide bond</keyword>
<comment type="subcellular location">
    <subcellularLocation>
        <location evidence="1">Endoplasmic reticulum membrane</location>
        <topology evidence="1">Single-pass type I membrane protein</topology>
    </subcellularLocation>
</comment>
<dbReference type="InterPro" id="IPR013320">
    <property type="entry name" value="ConA-like_dom_sf"/>
</dbReference>
<evidence type="ECO:0000256" key="4">
    <source>
        <dbReference type="ARBA" id="ARBA00022723"/>
    </source>
</evidence>
<dbReference type="GO" id="GO:0036503">
    <property type="term" value="P:ERAD pathway"/>
    <property type="evidence" value="ECO:0007669"/>
    <property type="project" value="TreeGrafter"/>
</dbReference>
<keyword evidence="7" id="KW-0677">Repeat</keyword>
<evidence type="ECO:0000256" key="9">
    <source>
        <dbReference type="ARBA" id="ARBA00022837"/>
    </source>
</evidence>
<keyword evidence="3" id="KW-0812">Transmembrane</keyword>
<dbReference type="EMBL" id="CM026422">
    <property type="protein sequence ID" value="KAG0587071.1"/>
    <property type="molecule type" value="Genomic_DNA"/>
</dbReference>
<feature type="disulfide bond" evidence="16">
    <location>
        <begin position="116"/>
        <end position="151"/>
    </location>
</feature>
<sequence>MSQFGVSAMKRSMLLRWIIGYVIIGVSSISASIAKDTTFYEPFDSNWKGRWFVSKNGDYKGKWKYEKGQGHDDYGLVVSEKAKKYGISYNLPFVVDPNKESLTLQYDVRFQKGIDCAGAYLKFLLPKEDEAEPNEIDNETPYSIMFGADKCGSTNKVHFIFRHKNPVTQKYVEHHMKHTALVEKDRFSHVYTATIYPDTNTVKIFVDGQIAKNCDFMKPDFEPTLIPPAMIPDPTDVKPSTWDERQKIPDPNASKPKDWDEDEPRKIVDLDARKPEGWLDDEPEEIDDPDSQRPNDWNDEEDGEWEQEKIDNPKCENAPGCGPWKPPMKNNPAFKGKWSAPLIENPNYSGIWEAKKIPNPDHYQATRPHFEKIGRIGIEIWSMDEGIIFDNILITNNESFASEIRMKTWDRKIKAEKQIEDDSDDEEGSLKKFIKNPSSMKKKMFEGCYKLIDWCASYIPFMKRFKYQLIIAVKTIE</sequence>
<keyword evidence="13" id="KW-0325">Glycoprotein</keyword>
<keyword evidence="11" id="KW-0472">Membrane</keyword>
<dbReference type="GO" id="GO:0030246">
    <property type="term" value="F:carbohydrate binding"/>
    <property type="evidence" value="ECO:0007669"/>
    <property type="project" value="UniProtKB-KW"/>
</dbReference>
<evidence type="ECO:0000256" key="8">
    <source>
        <dbReference type="ARBA" id="ARBA00022824"/>
    </source>
</evidence>
<keyword evidence="8 17" id="KW-0256">Endoplasmic reticulum</keyword>
<evidence type="ECO:0000256" key="12">
    <source>
        <dbReference type="ARBA" id="ARBA00023157"/>
    </source>
</evidence>
<evidence type="ECO:0000256" key="2">
    <source>
        <dbReference type="ARBA" id="ARBA00010983"/>
    </source>
</evidence>
<dbReference type="GO" id="GO:0006457">
    <property type="term" value="P:protein folding"/>
    <property type="evidence" value="ECO:0007669"/>
    <property type="project" value="InterPro"/>
</dbReference>
<dbReference type="GO" id="GO:0051082">
    <property type="term" value="F:unfolded protein binding"/>
    <property type="evidence" value="ECO:0007669"/>
    <property type="project" value="InterPro"/>
</dbReference>
<dbReference type="FunFam" id="2.10.250.10:FF:000001">
    <property type="entry name" value="Calnexin homolog"/>
    <property type="match status" value="1"/>
</dbReference>
<evidence type="ECO:0000313" key="19">
    <source>
        <dbReference type="EMBL" id="KAG0587071.1"/>
    </source>
</evidence>
<dbReference type="FunFam" id="2.60.120.200:FF:000048">
    <property type="entry name" value="Calnexin homolog"/>
    <property type="match status" value="1"/>
</dbReference>
<proteinExistence type="inferred from homology"/>
<dbReference type="GO" id="GO:0005509">
    <property type="term" value="F:calcium ion binding"/>
    <property type="evidence" value="ECO:0007669"/>
    <property type="project" value="InterPro"/>
</dbReference>
<dbReference type="PRINTS" id="PR00626">
    <property type="entry name" value="CALRETICULIN"/>
</dbReference>
<dbReference type="Proteomes" id="UP000822688">
    <property type="component" value="Chromosome 2"/>
</dbReference>
<dbReference type="InterPro" id="IPR001580">
    <property type="entry name" value="Calret/calnex"/>
</dbReference>
<accession>A0A8T0IWN3</accession>